<organism evidence="3 4">
    <name type="scientific">Meripilus lineatus</name>
    <dbReference type="NCBI Taxonomy" id="2056292"/>
    <lineage>
        <taxon>Eukaryota</taxon>
        <taxon>Fungi</taxon>
        <taxon>Dikarya</taxon>
        <taxon>Basidiomycota</taxon>
        <taxon>Agaricomycotina</taxon>
        <taxon>Agaricomycetes</taxon>
        <taxon>Polyporales</taxon>
        <taxon>Meripilaceae</taxon>
        <taxon>Meripilus</taxon>
    </lineage>
</organism>
<reference evidence="3" key="1">
    <citation type="submission" date="2022-07" db="EMBL/GenBank/DDBJ databases">
        <title>Genome Sequence of Physisporinus lineatus.</title>
        <authorList>
            <person name="Buettner E."/>
        </authorList>
    </citation>
    <scope>NUCLEOTIDE SEQUENCE</scope>
    <source>
        <strain evidence="3">VT162</strain>
    </source>
</reference>
<feature type="region of interest" description="Disordered" evidence="1">
    <location>
        <begin position="45"/>
        <end position="68"/>
    </location>
</feature>
<feature type="domain" description="Peptidase M12A" evidence="2">
    <location>
        <begin position="219"/>
        <end position="332"/>
    </location>
</feature>
<dbReference type="InterPro" id="IPR024079">
    <property type="entry name" value="MetalloPept_cat_dom_sf"/>
</dbReference>
<dbReference type="AlphaFoldDB" id="A0AAD5V6P5"/>
<dbReference type="GO" id="GO:0004222">
    <property type="term" value="F:metalloendopeptidase activity"/>
    <property type="evidence" value="ECO:0007669"/>
    <property type="project" value="InterPro"/>
</dbReference>
<sequence>MRYDQEEDETQDMSRSLVVAQTTSEYPIPYPALQDEIGSRRLLDEHTRKGAQARQTSARSHNAPVRDSYRRRLEENRVPPSLWTVFKAHIHPHPTAYALMSLTPKFVKLLLSLPTLIKKCAVGLHFPRSEGPLYGALLRGTLWEHYQEITFSFHHHSGNHNQRTKTQSLVEECFMYTNLTITWVEDGDGMIRISFDNDLDSSSPVGRGCYKIPQSNATTNLQSIDPNTDRPSPEESFIILHECGHICGLLHEHMLPSRPDHFNFIESEIQKRYGGFGWSTNDIKKNITRFYKQKHLENCSSFDPKSVMIYEFPAFLTHEGVGTTLNTKLSDVDKAVLTMNYARLKPHPRVANWTVPFAADILGIDGEMREKIVSSRDPRDIRKYYTEWSTQQMESLGGECIVS</sequence>
<dbReference type="InterPro" id="IPR001506">
    <property type="entry name" value="Peptidase_M12A"/>
</dbReference>
<dbReference type="GO" id="GO:0006508">
    <property type="term" value="P:proteolysis"/>
    <property type="evidence" value="ECO:0007669"/>
    <property type="project" value="InterPro"/>
</dbReference>
<dbReference type="SUPFAM" id="SSF55486">
    <property type="entry name" value="Metalloproteases ('zincins'), catalytic domain"/>
    <property type="match status" value="1"/>
</dbReference>
<dbReference type="Pfam" id="PF01400">
    <property type="entry name" value="Astacin"/>
    <property type="match status" value="1"/>
</dbReference>
<dbReference type="EMBL" id="JANAWD010000127">
    <property type="protein sequence ID" value="KAJ3486244.1"/>
    <property type="molecule type" value="Genomic_DNA"/>
</dbReference>
<dbReference type="Proteomes" id="UP001212997">
    <property type="component" value="Unassembled WGS sequence"/>
</dbReference>
<evidence type="ECO:0000313" key="3">
    <source>
        <dbReference type="EMBL" id="KAJ3486244.1"/>
    </source>
</evidence>
<proteinExistence type="predicted"/>
<name>A0AAD5V6P5_9APHY</name>
<evidence type="ECO:0000256" key="1">
    <source>
        <dbReference type="SAM" id="MobiDB-lite"/>
    </source>
</evidence>
<comment type="caution">
    <text evidence="3">The sequence shown here is derived from an EMBL/GenBank/DDBJ whole genome shotgun (WGS) entry which is preliminary data.</text>
</comment>
<keyword evidence="4" id="KW-1185">Reference proteome</keyword>
<gene>
    <name evidence="3" type="ORF">NLI96_g4380</name>
</gene>
<accession>A0AAD5V6P5</accession>
<dbReference type="Gene3D" id="3.40.390.10">
    <property type="entry name" value="Collagenase (Catalytic Domain)"/>
    <property type="match status" value="1"/>
</dbReference>
<protein>
    <recommendedName>
        <fullName evidence="2">Peptidase M12A domain-containing protein</fullName>
    </recommendedName>
</protein>
<evidence type="ECO:0000313" key="4">
    <source>
        <dbReference type="Proteomes" id="UP001212997"/>
    </source>
</evidence>
<evidence type="ECO:0000259" key="2">
    <source>
        <dbReference type="Pfam" id="PF01400"/>
    </source>
</evidence>